<keyword evidence="9" id="KW-0479">Metal-binding</keyword>
<keyword evidence="6 9" id="KW-1133">Transmembrane helix</keyword>
<evidence type="ECO:0000256" key="9">
    <source>
        <dbReference type="RuleBase" id="RU362011"/>
    </source>
</evidence>
<dbReference type="PANTHER" id="PTHR43773">
    <property type="entry name" value="MAGNESIUM TRANSPORTER MGTE"/>
    <property type="match status" value="1"/>
</dbReference>
<sequence>MEFELSKEYAEWLKSAIENQDTALIAESMANANPTDISSLLYEFNTQESKYIIELVPKEVGASIINHLDEDTRTKFLKNFTPQEIAQFIDYLDSDDAVDILNELPLVFREETIGALEDEEQSRYIQELLRYDEHTAGGLMAKELIKANINWTIVQCIDEIRRQAENVQKIYSVYVVDQKGKLLGRVSLKKIILAEDHAKIADIYDPEIITVESHMEEREVADIMQKYDLEAVPVVNLQGKLIGRITIDDILDVITDIQEEERQIMAGISEDVEEDDSVWMLTRARLPWLIIGIFGGLIAAEFYGLFEGDIAIIPALALFTPLITATGGNVGIQSSSIILQSLANKSAFEESFFQRIFRMILVAFLNGIVIASIVFGVVLLLGKPFTLAAVVGLALFSVVILASFLGTITPLILDRLGFNPALAAGPFITTANDLLGLAVYFSVAHLLYSL</sequence>
<dbReference type="EMBL" id="JAUHJS010000002">
    <property type="protein sequence ID" value="MDN4164954.1"/>
    <property type="molecule type" value="Genomic_DNA"/>
</dbReference>
<comment type="subunit">
    <text evidence="9">Homodimer.</text>
</comment>
<dbReference type="InterPro" id="IPR000644">
    <property type="entry name" value="CBS_dom"/>
</dbReference>
<evidence type="ECO:0000256" key="6">
    <source>
        <dbReference type="ARBA" id="ARBA00022989"/>
    </source>
</evidence>
<protein>
    <recommendedName>
        <fullName evidence="9">Magnesium transporter MgtE</fullName>
    </recommendedName>
</protein>
<feature type="transmembrane region" description="Helical" evidence="9">
    <location>
        <begin position="312"/>
        <end position="339"/>
    </location>
</feature>
<comment type="similarity">
    <text evidence="2 9">Belongs to the SLC41A transporter family.</text>
</comment>
<dbReference type="Gene3D" id="1.25.60.10">
    <property type="entry name" value="MgtE N-terminal domain-like"/>
    <property type="match status" value="1"/>
</dbReference>
<comment type="caution">
    <text evidence="11">The sequence shown here is derived from an EMBL/GenBank/DDBJ whole genome shotgun (WGS) entry which is preliminary data.</text>
</comment>
<keyword evidence="9" id="KW-1003">Cell membrane</keyword>
<dbReference type="PROSITE" id="PS51371">
    <property type="entry name" value="CBS"/>
    <property type="match status" value="2"/>
</dbReference>
<dbReference type="RefSeq" id="WP_320003478.1">
    <property type="nucleotide sequence ID" value="NZ_JAUHJS010000002.1"/>
</dbReference>
<dbReference type="SUPFAM" id="SSF161093">
    <property type="entry name" value="MgtE membrane domain-like"/>
    <property type="match status" value="1"/>
</dbReference>
<feature type="transmembrane region" description="Helical" evidence="9">
    <location>
        <begin position="425"/>
        <end position="448"/>
    </location>
</feature>
<evidence type="ECO:0000259" key="10">
    <source>
        <dbReference type="PROSITE" id="PS51371"/>
    </source>
</evidence>
<proteinExistence type="inferred from homology"/>
<evidence type="ECO:0000256" key="5">
    <source>
        <dbReference type="ARBA" id="ARBA00022842"/>
    </source>
</evidence>
<feature type="domain" description="CBS" evidence="10">
    <location>
        <begin position="204"/>
        <end position="260"/>
    </location>
</feature>
<dbReference type="InterPro" id="IPR006668">
    <property type="entry name" value="Mg_transptr_MgtE_intracell_dom"/>
</dbReference>
<dbReference type="InterPro" id="IPR046342">
    <property type="entry name" value="CBS_dom_sf"/>
</dbReference>
<evidence type="ECO:0000256" key="3">
    <source>
        <dbReference type="ARBA" id="ARBA00022448"/>
    </source>
</evidence>
<keyword evidence="5 9" id="KW-0460">Magnesium</keyword>
<keyword evidence="3 9" id="KW-0813">Transport</keyword>
<comment type="function">
    <text evidence="9">Acts as a magnesium transporter.</text>
</comment>
<reference evidence="11" key="1">
    <citation type="submission" date="2023-06" db="EMBL/GenBank/DDBJ databases">
        <title>Cytophagales bacterium Strain LB-30, isolated from soil.</title>
        <authorList>
            <person name="Liu B."/>
        </authorList>
    </citation>
    <scope>NUCLEOTIDE SEQUENCE</scope>
    <source>
        <strain evidence="11">LB-30</strain>
    </source>
</reference>
<keyword evidence="4 9" id="KW-0812">Transmembrane</keyword>
<evidence type="ECO:0000256" key="4">
    <source>
        <dbReference type="ARBA" id="ARBA00022692"/>
    </source>
</evidence>
<dbReference type="Proteomes" id="UP001168552">
    <property type="component" value="Unassembled WGS sequence"/>
</dbReference>
<keyword evidence="12" id="KW-1185">Reference proteome</keyword>
<dbReference type="InterPro" id="IPR038076">
    <property type="entry name" value="MgtE_N_sf"/>
</dbReference>
<feature type="transmembrane region" description="Helical" evidence="9">
    <location>
        <begin position="387"/>
        <end position="413"/>
    </location>
</feature>
<keyword evidence="7 9" id="KW-0472">Membrane</keyword>
<dbReference type="Pfam" id="PF03448">
    <property type="entry name" value="MgtE_N"/>
    <property type="match status" value="1"/>
</dbReference>
<evidence type="ECO:0000256" key="2">
    <source>
        <dbReference type="ARBA" id="ARBA00009749"/>
    </source>
</evidence>
<dbReference type="NCBIfam" id="TIGR00400">
    <property type="entry name" value="mgtE"/>
    <property type="match status" value="1"/>
</dbReference>
<feature type="domain" description="CBS" evidence="10">
    <location>
        <begin position="140"/>
        <end position="203"/>
    </location>
</feature>
<evidence type="ECO:0000256" key="8">
    <source>
        <dbReference type="PROSITE-ProRule" id="PRU00703"/>
    </source>
</evidence>
<dbReference type="SMART" id="SM00116">
    <property type="entry name" value="CBS"/>
    <property type="match status" value="2"/>
</dbReference>
<dbReference type="SMART" id="SM00924">
    <property type="entry name" value="MgtE_N"/>
    <property type="match status" value="1"/>
</dbReference>
<evidence type="ECO:0000256" key="7">
    <source>
        <dbReference type="ARBA" id="ARBA00023136"/>
    </source>
</evidence>
<feature type="transmembrane region" description="Helical" evidence="9">
    <location>
        <begin position="286"/>
        <end position="306"/>
    </location>
</feature>
<dbReference type="SUPFAM" id="SSF158791">
    <property type="entry name" value="MgtE N-terminal domain-like"/>
    <property type="match status" value="1"/>
</dbReference>
<accession>A0ABT8F3V9</accession>
<gene>
    <name evidence="11" type="primary">mgtE</name>
    <name evidence="11" type="ORF">QWY31_05540</name>
</gene>
<comment type="subcellular location">
    <subcellularLocation>
        <location evidence="9">Cell membrane</location>
        <topology evidence="9">Multi-pass membrane protein</topology>
    </subcellularLocation>
    <subcellularLocation>
        <location evidence="1">Membrane</location>
        <topology evidence="1">Multi-pass membrane protein</topology>
    </subcellularLocation>
</comment>
<dbReference type="PANTHER" id="PTHR43773:SF1">
    <property type="entry name" value="MAGNESIUM TRANSPORTER MGTE"/>
    <property type="match status" value="1"/>
</dbReference>
<dbReference type="Gene3D" id="1.10.357.20">
    <property type="entry name" value="SLC41 divalent cation transporters, integral membrane domain"/>
    <property type="match status" value="1"/>
</dbReference>
<keyword evidence="8" id="KW-0129">CBS domain</keyword>
<organism evidence="11 12">
    <name type="scientific">Shiella aurantiaca</name>
    <dbReference type="NCBI Taxonomy" id="3058365"/>
    <lineage>
        <taxon>Bacteria</taxon>
        <taxon>Pseudomonadati</taxon>
        <taxon>Bacteroidota</taxon>
        <taxon>Cytophagia</taxon>
        <taxon>Cytophagales</taxon>
        <taxon>Shiellaceae</taxon>
        <taxon>Shiella</taxon>
    </lineage>
</organism>
<dbReference type="SUPFAM" id="SSF54631">
    <property type="entry name" value="CBS-domain pair"/>
    <property type="match status" value="1"/>
</dbReference>
<evidence type="ECO:0000313" key="11">
    <source>
        <dbReference type="EMBL" id="MDN4164954.1"/>
    </source>
</evidence>
<dbReference type="InterPro" id="IPR006667">
    <property type="entry name" value="SLC41_membr_dom"/>
</dbReference>
<evidence type="ECO:0000313" key="12">
    <source>
        <dbReference type="Proteomes" id="UP001168552"/>
    </source>
</evidence>
<feature type="transmembrane region" description="Helical" evidence="9">
    <location>
        <begin position="360"/>
        <end position="381"/>
    </location>
</feature>
<name>A0ABT8F3V9_9BACT</name>
<dbReference type="Pfam" id="PF01769">
    <property type="entry name" value="MgtE"/>
    <property type="match status" value="1"/>
</dbReference>
<dbReference type="CDD" id="cd04606">
    <property type="entry name" value="CBS_pair_Mg_transporter"/>
    <property type="match status" value="1"/>
</dbReference>
<dbReference type="InterPro" id="IPR006669">
    <property type="entry name" value="MgtE_transporter"/>
</dbReference>
<dbReference type="InterPro" id="IPR036739">
    <property type="entry name" value="SLC41_membr_dom_sf"/>
</dbReference>
<dbReference type="Gene3D" id="3.10.580.10">
    <property type="entry name" value="CBS-domain"/>
    <property type="match status" value="1"/>
</dbReference>
<evidence type="ECO:0000256" key="1">
    <source>
        <dbReference type="ARBA" id="ARBA00004141"/>
    </source>
</evidence>
<dbReference type="Pfam" id="PF00571">
    <property type="entry name" value="CBS"/>
    <property type="match status" value="2"/>
</dbReference>